<dbReference type="RefSeq" id="WP_281928392.1">
    <property type="nucleotide sequence ID" value="NZ_AP027142.1"/>
</dbReference>
<sequence>MTATIPTAFSAATEGGIPVTFSGCAGFYHPGGGDVAVLMCSAWGYEELCVRASWRQMADELATAGFPTLRFDYPGVCDSLGASTEPWRLDDWIDAAKAAAALLLDVSQARRIIVLGQGLGAGVAILVAQQLSRVEGLVLLASFSKGRAYVRELSVSATMLADAAGVSIAARADGSLTMLGFELPASFVGDLKKLNFLELESLPAPRVLLVDRVQSQQELANHFNFLGAAVEQVPYTGYEELVSNPTITEHPREVFSGIVGHMVAWRGDRTRPFNSTPRAPQPAKPLVGPSWRETPLHMANGHVFGVFCEPLAPRVESVALFLNCGANPHTGWRRMTVDHARVLAAHGIASLRIDTTGIGDCPAPIDFGERIYTQVQTADVLAAVDWLAGQGRGKVSVIGVCSGAYQAFHAAIREPRIEQAIIINLVVFARDPARSVSELIKYHSRSNTEYFSRVLDRDGLIKLLKGQAPIRKLLSVVLGRIADSAKYKLMWLIHSLVGKKLLNEPQKRLAELAARGTRISFVTSAGDLAEDELTKYFGKNCVGLRAYDNVTWSRIQNADHNLTTQESVDWLRDHLLARLDDPIKSSFRQAS</sequence>
<feature type="domain" description="Serine aminopeptidase S33" evidence="1">
    <location>
        <begin position="55"/>
        <end position="155"/>
    </location>
</feature>
<name>A0ABN6VH89_9HYPH</name>
<accession>A0ABN6VH89</accession>
<gene>
    <name evidence="2" type="ORF">SS37A_25870</name>
</gene>
<proteinExistence type="predicted"/>
<dbReference type="Pfam" id="PF12146">
    <property type="entry name" value="Hydrolase_4"/>
    <property type="match status" value="1"/>
</dbReference>
<keyword evidence="3" id="KW-1185">Reference proteome</keyword>
<dbReference type="InterPro" id="IPR022742">
    <property type="entry name" value="Hydrolase_4"/>
</dbReference>
<organism evidence="2 3">
    <name type="scientific">Methylocystis iwaonis</name>
    <dbReference type="NCBI Taxonomy" id="2885079"/>
    <lineage>
        <taxon>Bacteria</taxon>
        <taxon>Pseudomonadati</taxon>
        <taxon>Pseudomonadota</taxon>
        <taxon>Alphaproteobacteria</taxon>
        <taxon>Hyphomicrobiales</taxon>
        <taxon>Methylocystaceae</taxon>
        <taxon>Methylocystis</taxon>
    </lineage>
</organism>
<evidence type="ECO:0000313" key="2">
    <source>
        <dbReference type="EMBL" id="BDV35058.1"/>
    </source>
</evidence>
<evidence type="ECO:0000313" key="3">
    <source>
        <dbReference type="Proteomes" id="UP001317629"/>
    </source>
</evidence>
<dbReference type="EMBL" id="AP027142">
    <property type="protein sequence ID" value="BDV35058.1"/>
    <property type="molecule type" value="Genomic_DNA"/>
</dbReference>
<dbReference type="InterPro" id="IPR029058">
    <property type="entry name" value="AB_hydrolase_fold"/>
</dbReference>
<evidence type="ECO:0000259" key="1">
    <source>
        <dbReference type="Pfam" id="PF12146"/>
    </source>
</evidence>
<dbReference type="InterPro" id="IPR053145">
    <property type="entry name" value="AB_hydrolase_Est10"/>
</dbReference>
<protein>
    <recommendedName>
        <fullName evidence="1">Serine aminopeptidase S33 domain-containing protein</fullName>
    </recommendedName>
</protein>
<reference evidence="2 3" key="1">
    <citation type="journal article" date="2023" name="Int. J. Syst. Evol. Microbiol.">
        <title>Methylocystis iwaonis sp. nov., a type II methane-oxidizing bacterium from surface soil of a rice paddy field in Japan, and emended description of the genus Methylocystis (ex Whittenbury et al. 1970) Bowman et al. 1993.</title>
        <authorList>
            <person name="Kaise H."/>
            <person name="Sawadogo J.B."/>
            <person name="Alam M.S."/>
            <person name="Ueno C."/>
            <person name="Dianou D."/>
            <person name="Shinjo R."/>
            <person name="Asakawa S."/>
        </authorList>
    </citation>
    <scope>NUCLEOTIDE SEQUENCE [LARGE SCALE GENOMIC DNA]</scope>
    <source>
        <strain evidence="2 3">SS37A-Re</strain>
    </source>
</reference>
<dbReference type="PANTHER" id="PTHR43265:SF1">
    <property type="entry name" value="ESTERASE ESTD"/>
    <property type="match status" value="1"/>
</dbReference>
<dbReference type="Gene3D" id="3.40.50.1820">
    <property type="entry name" value="alpha/beta hydrolase"/>
    <property type="match status" value="2"/>
</dbReference>
<dbReference type="SUPFAM" id="SSF53474">
    <property type="entry name" value="alpha/beta-Hydrolases"/>
    <property type="match status" value="2"/>
</dbReference>
<dbReference type="Proteomes" id="UP001317629">
    <property type="component" value="Chromosome"/>
</dbReference>
<dbReference type="PANTHER" id="PTHR43265">
    <property type="entry name" value="ESTERASE ESTD"/>
    <property type="match status" value="1"/>
</dbReference>